<reference evidence="3 4" key="1">
    <citation type="submission" date="2024-03" db="EMBL/GenBank/DDBJ databases">
        <title>Draft genome sequence of Pseudonocardia tropica JCM 19149.</title>
        <authorList>
            <person name="Butdee W."/>
            <person name="Duangmal K."/>
        </authorList>
    </citation>
    <scope>NUCLEOTIDE SEQUENCE [LARGE SCALE GENOMIC DNA]</scope>
    <source>
        <strain evidence="3 4">JCM 19149</strain>
    </source>
</reference>
<accession>A0ABV1JZV4</accession>
<comment type="subcellular location">
    <subcellularLocation>
        <location evidence="1">Virion</location>
    </subcellularLocation>
</comment>
<dbReference type="EMBL" id="JBEDNP010000012">
    <property type="protein sequence ID" value="MEQ3541109.1"/>
    <property type="molecule type" value="Genomic_DNA"/>
</dbReference>
<comment type="caution">
    <text evidence="3">The sequence shown here is derived from an EMBL/GenBank/DDBJ whole genome shotgun (WGS) entry which is preliminary data.</text>
</comment>
<dbReference type="SUPFAM" id="SSF56563">
    <property type="entry name" value="Major capsid protein gp5"/>
    <property type="match status" value="1"/>
</dbReference>
<keyword evidence="4" id="KW-1185">Reference proteome</keyword>
<dbReference type="Gene3D" id="3.30.2320.10">
    <property type="entry name" value="hypothetical protein PF0899 domain"/>
    <property type="match status" value="1"/>
</dbReference>
<dbReference type="Proteomes" id="UP001464923">
    <property type="component" value="Unassembled WGS sequence"/>
</dbReference>
<dbReference type="Pfam" id="PF05065">
    <property type="entry name" value="Phage_capsid"/>
    <property type="match status" value="1"/>
</dbReference>
<dbReference type="Gene3D" id="3.30.2400.10">
    <property type="entry name" value="Major capsid protein gp5"/>
    <property type="match status" value="1"/>
</dbReference>
<proteinExistence type="predicted"/>
<name>A0ABV1JZV4_9PSEU</name>
<gene>
    <name evidence="3" type="ORF">WHI96_20050</name>
</gene>
<dbReference type="NCBIfam" id="TIGR01554">
    <property type="entry name" value="major_cap_HK97"/>
    <property type="match status" value="1"/>
</dbReference>
<dbReference type="RefSeq" id="WP_345644895.1">
    <property type="nucleotide sequence ID" value="NZ_BAABLY010000027.1"/>
</dbReference>
<organism evidence="3 4">
    <name type="scientific">Pseudonocardia tropica</name>
    <dbReference type="NCBI Taxonomy" id="681289"/>
    <lineage>
        <taxon>Bacteria</taxon>
        <taxon>Bacillati</taxon>
        <taxon>Actinomycetota</taxon>
        <taxon>Actinomycetes</taxon>
        <taxon>Pseudonocardiales</taxon>
        <taxon>Pseudonocardiaceae</taxon>
        <taxon>Pseudonocardia</taxon>
    </lineage>
</organism>
<sequence>MTVNGTTGAPILRPEDVADLLIKPTQRASVAMQAATVVDTASRTYRIPIVNTDPATAWVNEGDEIALSDPALGELRIVPAKLAGITAITSELAGDSSPEAAQAVGNGLARDLAKKIDRSFFGATLSAPAPPGLPAVTGVGTVAGGYDNVDWAAAAISQAQVVGTELTSFAASPATALKLATIKSGTNFNTPLLGQDPTVPTRRTVQGLPILVSEFIADNIVWGIPAERAVIVVRQDATVETSRDALFTSDRLAVRAIMRVSWGFPHAEAIQKVTLDDE</sequence>
<dbReference type="InterPro" id="IPR054612">
    <property type="entry name" value="Phage_capsid-like_C"/>
</dbReference>
<evidence type="ECO:0000313" key="4">
    <source>
        <dbReference type="Proteomes" id="UP001464923"/>
    </source>
</evidence>
<evidence type="ECO:0000313" key="3">
    <source>
        <dbReference type="EMBL" id="MEQ3541109.1"/>
    </source>
</evidence>
<evidence type="ECO:0000256" key="1">
    <source>
        <dbReference type="ARBA" id="ARBA00004328"/>
    </source>
</evidence>
<protein>
    <submittedName>
        <fullName evidence="3">Phage major capsid protein</fullName>
    </submittedName>
</protein>
<dbReference type="InterPro" id="IPR024455">
    <property type="entry name" value="Phage_capsid"/>
</dbReference>
<feature type="domain" description="Phage capsid-like C-terminal" evidence="2">
    <location>
        <begin position="14"/>
        <end position="274"/>
    </location>
</feature>
<evidence type="ECO:0000259" key="2">
    <source>
        <dbReference type="Pfam" id="PF05065"/>
    </source>
</evidence>